<proteinExistence type="inferred from homology"/>
<dbReference type="PANTHER" id="PTHR10353:SF175">
    <property type="entry name" value="BETA-GLUCOSIDASE 18-LIKE ISOFORM X1"/>
    <property type="match status" value="1"/>
</dbReference>
<evidence type="ECO:0000313" key="3">
    <source>
        <dbReference type="EMBL" id="ONI12840.1"/>
    </source>
</evidence>
<dbReference type="Gene3D" id="3.20.20.80">
    <property type="entry name" value="Glycosidases"/>
    <property type="match status" value="1"/>
</dbReference>
<evidence type="ECO:0000256" key="2">
    <source>
        <dbReference type="RuleBase" id="RU003690"/>
    </source>
</evidence>
<dbReference type="STRING" id="3760.A0A251PP45"/>
<evidence type="ECO:0000313" key="4">
    <source>
        <dbReference type="Proteomes" id="UP000006882"/>
    </source>
</evidence>
<name>A0A251PP45_PRUPE</name>
<dbReference type="eggNOG" id="KOG0626">
    <property type="taxonomic scope" value="Eukaryota"/>
</dbReference>
<dbReference type="Proteomes" id="UP000006882">
    <property type="component" value="Chromosome G4"/>
</dbReference>
<organism evidence="3 4">
    <name type="scientific">Prunus persica</name>
    <name type="common">Peach</name>
    <name type="synonym">Amygdalus persica</name>
    <dbReference type="NCBI Taxonomy" id="3760"/>
    <lineage>
        <taxon>Eukaryota</taxon>
        <taxon>Viridiplantae</taxon>
        <taxon>Streptophyta</taxon>
        <taxon>Embryophyta</taxon>
        <taxon>Tracheophyta</taxon>
        <taxon>Spermatophyta</taxon>
        <taxon>Magnoliopsida</taxon>
        <taxon>eudicotyledons</taxon>
        <taxon>Gunneridae</taxon>
        <taxon>Pentapetalae</taxon>
        <taxon>rosids</taxon>
        <taxon>fabids</taxon>
        <taxon>Rosales</taxon>
        <taxon>Rosaceae</taxon>
        <taxon>Amygdaloideae</taxon>
        <taxon>Amygdaleae</taxon>
        <taxon>Prunus</taxon>
    </lineage>
</organism>
<protein>
    <recommendedName>
        <fullName evidence="5">Beta-glucosidase</fullName>
    </recommendedName>
</protein>
<reference evidence="3 4" key="1">
    <citation type="journal article" date="2013" name="Nat. Genet.">
        <title>The high-quality draft genome of peach (Prunus persica) identifies unique patterns of genetic diversity, domestication and genome evolution.</title>
        <authorList>
            <consortium name="International Peach Genome Initiative"/>
            <person name="Verde I."/>
            <person name="Abbott A.G."/>
            <person name="Scalabrin S."/>
            <person name="Jung S."/>
            <person name="Shu S."/>
            <person name="Marroni F."/>
            <person name="Zhebentyayeva T."/>
            <person name="Dettori M.T."/>
            <person name="Grimwood J."/>
            <person name="Cattonaro F."/>
            <person name="Zuccolo A."/>
            <person name="Rossini L."/>
            <person name="Jenkins J."/>
            <person name="Vendramin E."/>
            <person name="Meisel L.A."/>
            <person name="Decroocq V."/>
            <person name="Sosinski B."/>
            <person name="Prochnik S."/>
            <person name="Mitros T."/>
            <person name="Policriti A."/>
            <person name="Cipriani G."/>
            <person name="Dondini L."/>
            <person name="Ficklin S."/>
            <person name="Goodstein D.M."/>
            <person name="Xuan P."/>
            <person name="Del Fabbro C."/>
            <person name="Aramini V."/>
            <person name="Copetti D."/>
            <person name="Gonzalez S."/>
            <person name="Horner D.S."/>
            <person name="Falchi R."/>
            <person name="Lucas S."/>
            <person name="Mica E."/>
            <person name="Maldonado J."/>
            <person name="Lazzari B."/>
            <person name="Bielenberg D."/>
            <person name="Pirona R."/>
            <person name="Miculan M."/>
            <person name="Barakat A."/>
            <person name="Testolin R."/>
            <person name="Stella A."/>
            <person name="Tartarini S."/>
            <person name="Tonutti P."/>
            <person name="Arus P."/>
            <person name="Orellana A."/>
            <person name="Wells C."/>
            <person name="Main D."/>
            <person name="Vizzotto G."/>
            <person name="Silva H."/>
            <person name="Salamini F."/>
            <person name="Schmutz J."/>
            <person name="Morgante M."/>
            <person name="Rokhsar D.S."/>
        </authorList>
    </citation>
    <scope>NUCLEOTIDE SEQUENCE [LARGE SCALE GENOMIC DNA]</scope>
    <source>
        <strain evidence="4">cv. Nemared</strain>
    </source>
</reference>
<comment type="similarity">
    <text evidence="1 2">Belongs to the glycosyl hydrolase 1 family.</text>
</comment>
<accession>A0A251PP45</accession>
<sequence length="206" mass="23842">MRMGMSADDHYHRYLEDIELMHSLGMNSYRFSISWARILPDGMLGKTNPSGITFYNKLIDHLLLKGIEPFVTVHHYDMPQVLEQRDGGWLSPLLRSFGDRVKYWITFNEPNLMIEFAYIRGWYPPARCSAPFGNCSSGNSYTEPLIAMHNILIAHAMAVDTYRRVFWPKQHGFIGIVANAHMYEPLRDDERDWHAVDRALAFSVAC</sequence>
<evidence type="ECO:0000256" key="1">
    <source>
        <dbReference type="ARBA" id="ARBA00010838"/>
    </source>
</evidence>
<dbReference type="InterPro" id="IPR001360">
    <property type="entry name" value="Glyco_hydro_1"/>
</dbReference>
<dbReference type="PANTHER" id="PTHR10353">
    <property type="entry name" value="GLYCOSYL HYDROLASE"/>
    <property type="match status" value="1"/>
</dbReference>
<evidence type="ECO:0008006" key="5">
    <source>
        <dbReference type="Google" id="ProtNLM"/>
    </source>
</evidence>
<dbReference type="Gramene" id="ONI12840">
    <property type="protein sequence ID" value="ONI12840"/>
    <property type="gene ID" value="PRUPE_4G186600"/>
</dbReference>
<keyword evidence="4" id="KW-1185">Reference proteome</keyword>
<dbReference type="Pfam" id="PF00232">
    <property type="entry name" value="Glyco_hydro_1"/>
    <property type="match status" value="1"/>
</dbReference>
<gene>
    <name evidence="3" type="ORF">PRUPE_4G186600</name>
</gene>
<dbReference type="SUPFAM" id="SSF51445">
    <property type="entry name" value="(Trans)glycosidases"/>
    <property type="match status" value="1"/>
</dbReference>
<dbReference type="InterPro" id="IPR017853">
    <property type="entry name" value="GH"/>
</dbReference>
<dbReference type="GO" id="GO:0005975">
    <property type="term" value="P:carbohydrate metabolic process"/>
    <property type="evidence" value="ECO:0007669"/>
    <property type="project" value="InterPro"/>
</dbReference>
<dbReference type="EMBL" id="CM007654">
    <property type="protein sequence ID" value="ONI12840.1"/>
    <property type="molecule type" value="Genomic_DNA"/>
</dbReference>
<dbReference type="GO" id="GO:0004553">
    <property type="term" value="F:hydrolase activity, hydrolyzing O-glycosyl compounds"/>
    <property type="evidence" value="ECO:0007669"/>
    <property type="project" value="InterPro"/>
</dbReference>
<dbReference type="AlphaFoldDB" id="A0A251PP45"/>